<evidence type="ECO:0000313" key="5">
    <source>
        <dbReference type="RefSeq" id="XP_020864747.1"/>
    </source>
</evidence>
<dbReference type="PANTHER" id="PTHR20878">
    <property type="entry name" value="LEUCINE-RICH REPEAT CONTAINING PROTEIN 25"/>
    <property type="match status" value="1"/>
</dbReference>
<keyword evidence="3" id="KW-0732">Signal</keyword>
<name>A0A6P5M1X6_PHACI</name>
<dbReference type="GeneID" id="110223507"/>
<feature type="chain" id="PRO_5028056545" evidence="3">
    <location>
        <begin position="25"/>
        <end position="211"/>
    </location>
</feature>
<feature type="signal peptide" evidence="3">
    <location>
        <begin position="1"/>
        <end position="24"/>
    </location>
</feature>
<feature type="transmembrane region" description="Helical" evidence="2">
    <location>
        <begin position="55"/>
        <end position="77"/>
    </location>
</feature>
<evidence type="ECO:0000313" key="4">
    <source>
        <dbReference type="Proteomes" id="UP000515140"/>
    </source>
</evidence>
<organism evidence="4 5">
    <name type="scientific">Phascolarctos cinereus</name>
    <name type="common">Koala</name>
    <dbReference type="NCBI Taxonomy" id="38626"/>
    <lineage>
        <taxon>Eukaryota</taxon>
        <taxon>Metazoa</taxon>
        <taxon>Chordata</taxon>
        <taxon>Craniata</taxon>
        <taxon>Vertebrata</taxon>
        <taxon>Euteleostomi</taxon>
        <taxon>Mammalia</taxon>
        <taxon>Metatheria</taxon>
        <taxon>Diprotodontia</taxon>
        <taxon>Phascolarctidae</taxon>
        <taxon>Phascolarctos</taxon>
    </lineage>
</organism>
<feature type="region of interest" description="Disordered" evidence="1">
    <location>
        <begin position="142"/>
        <end position="211"/>
    </location>
</feature>
<dbReference type="InterPro" id="IPR039243">
    <property type="entry name" value="LRRC25"/>
</dbReference>
<dbReference type="InParanoid" id="A0A6P5M1X6"/>
<evidence type="ECO:0000256" key="1">
    <source>
        <dbReference type="SAM" id="MobiDB-lite"/>
    </source>
</evidence>
<feature type="region of interest" description="Disordered" evidence="1">
    <location>
        <begin position="86"/>
        <end position="105"/>
    </location>
</feature>
<dbReference type="CTD" id="126364"/>
<accession>A0A6P5M1X6</accession>
<feature type="compositionally biased region" description="Acidic residues" evidence="1">
    <location>
        <begin position="200"/>
        <end position="211"/>
    </location>
</feature>
<dbReference type="RefSeq" id="XP_020864747.1">
    <property type="nucleotide sequence ID" value="XM_021009088.1"/>
</dbReference>
<dbReference type="Proteomes" id="UP000515140">
    <property type="component" value="Unplaced"/>
</dbReference>
<evidence type="ECO:0000256" key="2">
    <source>
        <dbReference type="SAM" id="Phobius"/>
    </source>
</evidence>
<sequence>MQAAGAWLPLLLLCLLLLLHASKGQNLTQNCSQDLCNKTCGWQNCSDHKLSAGPIVGITMGLVLLLAGVVVGTVLGIRRKRRWVGPETSSWKPSESGSAPGWQPHYSSRSVGQFTAATTPSPSAAPGPSNPGALLYENLFLGSQPSSQSPNPSPSRGASPDPEALYMNYEDSSRAEHPIYGNVNNLTCIPDPQASHHPEAEDEDEYVVPGC</sequence>
<dbReference type="PANTHER" id="PTHR20878:SF0">
    <property type="entry name" value="LEUCINE-RICH REPEAT-CONTAINING PROTEIN 25"/>
    <property type="match status" value="1"/>
</dbReference>
<proteinExistence type="predicted"/>
<keyword evidence="2" id="KW-0472">Membrane</keyword>
<keyword evidence="4" id="KW-1185">Reference proteome</keyword>
<gene>
    <name evidence="5" type="primary">LRRC25</name>
</gene>
<dbReference type="AlphaFoldDB" id="A0A6P5M1X6"/>
<evidence type="ECO:0000256" key="3">
    <source>
        <dbReference type="SAM" id="SignalP"/>
    </source>
</evidence>
<keyword evidence="2" id="KW-0812">Transmembrane</keyword>
<keyword evidence="2" id="KW-1133">Transmembrane helix</keyword>
<reference evidence="5" key="1">
    <citation type="submission" date="2025-08" db="UniProtKB">
        <authorList>
            <consortium name="RefSeq"/>
        </authorList>
    </citation>
    <scope>IDENTIFICATION</scope>
    <source>
        <tissue evidence="5">Spleen</tissue>
    </source>
</reference>
<protein>
    <submittedName>
        <fullName evidence="5">Leucine-rich repeat-containing protein 25</fullName>
    </submittedName>
</protein>
<feature type="compositionally biased region" description="Polar residues" evidence="1">
    <location>
        <begin position="87"/>
        <end position="97"/>
    </location>
</feature>
<dbReference type="KEGG" id="pcw:110223507"/>